<comment type="caution">
    <text evidence="2">The sequence shown here is derived from an EMBL/GenBank/DDBJ whole genome shotgun (WGS) entry which is preliminary data.</text>
</comment>
<feature type="region of interest" description="Disordered" evidence="1">
    <location>
        <begin position="1"/>
        <end position="26"/>
    </location>
</feature>
<evidence type="ECO:0000256" key="1">
    <source>
        <dbReference type="SAM" id="MobiDB-lite"/>
    </source>
</evidence>
<reference evidence="2 3" key="1">
    <citation type="submission" date="2016-12" db="EMBL/GenBank/DDBJ databases">
        <title>Study of bacterial adaptation to deep sea.</title>
        <authorList>
            <person name="Song J."/>
            <person name="Yoshizawa S."/>
            <person name="Kogure K."/>
        </authorList>
    </citation>
    <scope>NUCLEOTIDE SEQUENCE [LARGE SCALE GENOMIC DNA]</scope>
    <source>
        <strain evidence="2 3">SAORIC-165</strain>
    </source>
</reference>
<evidence type="ECO:0000313" key="3">
    <source>
        <dbReference type="Proteomes" id="UP000239907"/>
    </source>
</evidence>
<dbReference type="AlphaFoldDB" id="A0A2S7TYY2"/>
<organism evidence="2 3">
    <name type="scientific">Rubritalea profundi</name>
    <dbReference type="NCBI Taxonomy" id="1658618"/>
    <lineage>
        <taxon>Bacteria</taxon>
        <taxon>Pseudomonadati</taxon>
        <taxon>Verrucomicrobiota</taxon>
        <taxon>Verrucomicrobiia</taxon>
        <taxon>Verrucomicrobiales</taxon>
        <taxon>Rubritaleaceae</taxon>
        <taxon>Rubritalea</taxon>
    </lineage>
</organism>
<proteinExistence type="predicted"/>
<accession>A0A2S7TYY2</accession>
<dbReference type="EMBL" id="MQWA01000001">
    <property type="protein sequence ID" value="PQJ27421.1"/>
    <property type="molecule type" value="Genomic_DNA"/>
</dbReference>
<sequence length="142" mass="15891">MPKMAHKVTTKIMSTTSNTSPTGITKKEWNKASHGTDLIQVMRDAVSANQISEILQDMLHADIVTKGGNTRPDYRTRERALTLVMSYTLGTPVQRQEQVNYNMDMNDLNPAELVEKLSESPAMIRKLEEMLAEAKTKAALDI</sequence>
<feature type="compositionally biased region" description="Polar residues" evidence="1">
    <location>
        <begin position="11"/>
        <end position="23"/>
    </location>
</feature>
<dbReference type="Proteomes" id="UP000239907">
    <property type="component" value="Unassembled WGS sequence"/>
</dbReference>
<evidence type="ECO:0000313" key="2">
    <source>
        <dbReference type="EMBL" id="PQJ27421.1"/>
    </source>
</evidence>
<protein>
    <submittedName>
        <fullName evidence="2">Uncharacterized protein</fullName>
    </submittedName>
</protein>
<keyword evidence="3" id="KW-1185">Reference proteome</keyword>
<name>A0A2S7TYY2_9BACT</name>
<gene>
    <name evidence="2" type="ORF">BSZ32_02190</name>
</gene>